<reference evidence="2 3" key="1">
    <citation type="journal article" date="2008" name="PLoS ONE">
        <title>Environmental adaptation: genomic analysis of the piezotolerant and psychrotolerant deep-sea iron reducing bacterium Shewanella piezotolerans WP3.</title>
        <authorList>
            <person name="Wang F."/>
            <person name="Wang J."/>
            <person name="Jian H."/>
            <person name="Zhang B."/>
            <person name="Li S."/>
            <person name="Wang F."/>
            <person name="Zeng X."/>
            <person name="Gao L."/>
            <person name="Bartlett D.H."/>
            <person name="Yu J."/>
            <person name="Hu S."/>
            <person name="Xiao X."/>
        </authorList>
    </citation>
    <scope>NUCLEOTIDE SEQUENCE [LARGE SCALE GENOMIC DNA]</scope>
    <source>
        <strain evidence="3">WP3 / JCM 13877</strain>
    </source>
</reference>
<evidence type="ECO:0000313" key="2">
    <source>
        <dbReference type="EMBL" id="ACJ29417.1"/>
    </source>
</evidence>
<dbReference type="OrthoDB" id="5293337at2"/>
<dbReference type="SUPFAM" id="SSF54534">
    <property type="entry name" value="FKBP-like"/>
    <property type="match status" value="1"/>
</dbReference>
<protein>
    <submittedName>
        <fullName evidence="2">Transcription elongation factor</fullName>
    </submittedName>
</protein>
<dbReference type="AlphaFoldDB" id="B8CMM7"/>
<dbReference type="Proteomes" id="UP000000753">
    <property type="component" value="Chromosome"/>
</dbReference>
<gene>
    <name evidence="2" type="ordered locus">swp_2685</name>
</gene>
<accession>B8CMM7</accession>
<evidence type="ECO:0000259" key="1">
    <source>
        <dbReference type="Pfam" id="PF01272"/>
    </source>
</evidence>
<keyword evidence="2" id="KW-0648">Protein biosynthesis</keyword>
<name>B8CMM7_SHEPW</name>
<dbReference type="Gene3D" id="3.10.50.30">
    <property type="entry name" value="Transcription elongation factor, GreA/GreB, C-terminal domain"/>
    <property type="match status" value="1"/>
</dbReference>
<organism evidence="2 3">
    <name type="scientific">Shewanella piezotolerans (strain WP3 / JCM 13877)</name>
    <dbReference type="NCBI Taxonomy" id="225849"/>
    <lineage>
        <taxon>Bacteria</taxon>
        <taxon>Pseudomonadati</taxon>
        <taxon>Pseudomonadota</taxon>
        <taxon>Gammaproteobacteria</taxon>
        <taxon>Alteromonadales</taxon>
        <taxon>Shewanellaceae</taxon>
        <taxon>Shewanella</taxon>
    </lineage>
</organism>
<dbReference type="STRING" id="225849.swp_2685"/>
<dbReference type="GO" id="GO:0003746">
    <property type="term" value="F:translation elongation factor activity"/>
    <property type="evidence" value="ECO:0007669"/>
    <property type="project" value="UniProtKB-KW"/>
</dbReference>
<dbReference type="EMBL" id="CP000472">
    <property type="protein sequence ID" value="ACJ29417.1"/>
    <property type="molecule type" value="Genomic_DNA"/>
</dbReference>
<evidence type="ECO:0000313" key="3">
    <source>
        <dbReference type="Proteomes" id="UP000000753"/>
    </source>
</evidence>
<dbReference type="Pfam" id="PF01272">
    <property type="entry name" value="GreA_GreB"/>
    <property type="match status" value="1"/>
</dbReference>
<keyword evidence="3" id="KW-1185">Reference proteome</keyword>
<dbReference type="eggNOG" id="COG0782">
    <property type="taxonomic scope" value="Bacteria"/>
</dbReference>
<dbReference type="GO" id="GO:0003677">
    <property type="term" value="F:DNA binding"/>
    <property type="evidence" value="ECO:0007669"/>
    <property type="project" value="InterPro"/>
</dbReference>
<sequence>MLQAIKTNIQHCFELSTGFSVFTREEIEYSIHQALIGVHQDAMNAAKRAHDTATSSESVAENKYDTFGLEASYLAHGQSVRVAQCQTDITAFEQLFSLLKHRALNESDSDIPLQIALGHLVELVDEQDIVSLLFMGPNAGGLKIDFAKCNFMLITPQSPIGEKLMSREVGDEVSINVAGKRHHYEIVGIY</sequence>
<dbReference type="InterPro" id="IPR001437">
    <property type="entry name" value="Tscrpt_elong_fac_GreA/B_C"/>
</dbReference>
<dbReference type="KEGG" id="swp:swp_2685"/>
<feature type="domain" description="Transcription elongation factor GreA/GreB C-terminal" evidence="1">
    <location>
        <begin position="153"/>
        <end position="189"/>
    </location>
</feature>
<dbReference type="GO" id="GO:0032784">
    <property type="term" value="P:regulation of DNA-templated transcription elongation"/>
    <property type="evidence" value="ECO:0007669"/>
    <property type="project" value="InterPro"/>
</dbReference>
<dbReference type="HOGENOM" id="CLU_114442_0_0_6"/>
<keyword evidence="2" id="KW-0251">Elongation factor</keyword>
<dbReference type="InterPro" id="IPR036953">
    <property type="entry name" value="GreA/GreB_C_sf"/>
</dbReference>
<proteinExistence type="predicted"/>